<dbReference type="SUPFAM" id="SSF55083">
    <property type="entry name" value="6-hydroxymethyl-7,8-dihydropterin pyrophosphokinase, HPPK"/>
    <property type="match status" value="2"/>
</dbReference>
<dbReference type="UniPathway" id="UPA00077">
    <property type="reaction ID" value="UER00154"/>
</dbReference>
<dbReference type="CDD" id="cd00534">
    <property type="entry name" value="DHNA_DHNTPE"/>
    <property type="match status" value="1"/>
</dbReference>
<dbReference type="Pfam" id="PF02152">
    <property type="entry name" value="FolB"/>
    <property type="match status" value="1"/>
</dbReference>
<evidence type="ECO:0000256" key="1">
    <source>
        <dbReference type="ARBA" id="ARBA00000198"/>
    </source>
</evidence>
<dbReference type="InterPro" id="IPR006157">
    <property type="entry name" value="FolB_dom"/>
</dbReference>
<dbReference type="EC" id="4.1.2.25" evidence="13"/>
<evidence type="ECO:0000256" key="3">
    <source>
        <dbReference type="ARBA" id="ARBA00005013"/>
    </source>
</evidence>
<dbReference type="Gene3D" id="3.30.1130.10">
    <property type="match status" value="1"/>
</dbReference>
<dbReference type="GO" id="GO:0004150">
    <property type="term" value="F:dihydroneopterin aldolase activity"/>
    <property type="evidence" value="ECO:0007669"/>
    <property type="project" value="UniProtKB-UniRule"/>
</dbReference>
<keyword evidence="7" id="KW-0808">Transferase</keyword>
<dbReference type="InterPro" id="IPR035907">
    <property type="entry name" value="Hppk_sf"/>
</dbReference>
<dbReference type="SMART" id="SM00905">
    <property type="entry name" value="FolB"/>
    <property type="match status" value="1"/>
</dbReference>
<keyword evidence="9 15" id="KW-0418">Kinase</keyword>
<evidence type="ECO:0000256" key="4">
    <source>
        <dbReference type="ARBA" id="ARBA00005051"/>
    </source>
</evidence>
<comment type="catalytic activity">
    <reaction evidence="1">
        <text>6-hydroxymethyl-7,8-dihydropterin + ATP = (7,8-dihydropterin-6-yl)methyl diphosphate + AMP + H(+)</text>
        <dbReference type="Rhea" id="RHEA:11412"/>
        <dbReference type="ChEBI" id="CHEBI:15378"/>
        <dbReference type="ChEBI" id="CHEBI:30616"/>
        <dbReference type="ChEBI" id="CHEBI:44841"/>
        <dbReference type="ChEBI" id="CHEBI:72950"/>
        <dbReference type="ChEBI" id="CHEBI:456215"/>
        <dbReference type="EC" id="2.7.6.3"/>
    </reaction>
</comment>
<comment type="catalytic activity">
    <reaction evidence="2 13">
        <text>7,8-dihydroneopterin = 6-hydroxymethyl-7,8-dihydropterin + glycolaldehyde</text>
        <dbReference type="Rhea" id="RHEA:10540"/>
        <dbReference type="ChEBI" id="CHEBI:17001"/>
        <dbReference type="ChEBI" id="CHEBI:17071"/>
        <dbReference type="ChEBI" id="CHEBI:44841"/>
        <dbReference type="EC" id="4.1.2.25"/>
    </reaction>
</comment>
<evidence type="ECO:0000256" key="6">
    <source>
        <dbReference type="ARBA" id="ARBA00009640"/>
    </source>
</evidence>
<dbReference type="GO" id="GO:0046654">
    <property type="term" value="P:tetrahydrofolate biosynthetic process"/>
    <property type="evidence" value="ECO:0007669"/>
    <property type="project" value="UniProtKB-UniRule"/>
</dbReference>
<dbReference type="NCBIfam" id="TIGR01498">
    <property type="entry name" value="folK"/>
    <property type="match status" value="1"/>
</dbReference>
<evidence type="ECO:0000256" key="10">
    <source>
        <dbReference type="ARBA" id="ARBA00022840"/>
    </source>
</evidence>
<dbReference type="FunFam" id="3.30.1130.10:FF:000003">
    <property type="entry name" value="7,8-dihydroneopterin aldolase"/>
    <property type="match status" value="1"/>
</dbReference>
<name>A0A430FG19_9BIFI</name>
<accession>A0A430FG19</accession>
<evidence type="ECO:0000313" key="16">
    <source>
        <dbReference type="Proteomes" id="UP000287533"/>
    </source>
</evidence>
<dbReference type="GO" id="GO:0003848">
    <property type="term" value="F:2-amino-4-hydroxy-6-hydroxymethyldihydropteridine diphosphokinase activity"/>
    <property type="evidence" value="ECO:0007669"/>
    <property type="project" value="UniProtKB-EC"/>
</dbReference>
<dbReference type="NCBIfam" id="TIGR00525">
    <property type="entry name" value="folB"/>
    <property type="match status" value="1"/>
</dbReference>
<dbReference type="GO" id="GO:0005524">
    <property type="term" value="F:ATP binding"/>
    <property type="evidence" value="ECO:0007669"/>
    <property type="project" value="UniProtKB-KW"/>
</dbReference>
<dbReference type="InterPro" id="IPR000550">
    <property type="entry name" value="Hppk"/>
</dbReference>
<dbReference type="GO" id="GO:0046656">
    <property type="term" value="P:folic acid biosynthetic process"/>
    <property type="evidence" value="ECO:0007669"/>
    <property type="project" value="UniProtKB-UniRule"/>
</dbReference>
<protein>
    <recommendedName>
        <fullName evidence="13">Bifunctional folate synthesis protein</fullName>
    </recommendedName>
    <domain>
        <recommendedName>
            <fullName evidence="13">Dihydroneopterin aldolase</fullName>
            <shortName evidence="13">DHNA</shortName>
            <ecNumber evidence="13">4.1.2.25</ecNumber>
        </recommendedName>
        <alternativeName>
            <fullName evidence="13">7,8-dihydroneopterin aldolase</fullName>
        </alternativeName>
    </domain>
    <domain>
        <recommendedName>
            <fullName evidence="13">2-amino-4-hydroxy-6-hydroxymethyldihydropteridine pyrophosphokinase</fullName>
            <ecNumber evidence="13">2.7.6.3</ecNumber>
        </recommendedName>
        <alternativeName>
            <fullName evidence="13">6-hydroxymethyl-7,8-dihydropterin pyrophosphokinase</fullName>
            <shortName evidence="13">PPPK</shortName>
        </alternativeName>
        <alternativeName>
            <fullName evidence="13">7,8-dihydro-6-hydroxymethylpterin pyrophosphokinase</fullName>
            <shortName evidence="13">HPPK</shortName>
        </alternativeName>
    </domain>
</protein>
<comment type="function">
    <text evidence="13">Catalyzes the conversion of 7,8-dihydroneopterin to 6-hydroxymethyl-7,8-dihydropterin.</text>
</comment>
<dbReference type="EC" id="2.7.6.3" evidence="13"/>
<evidence type="ECO:0000256" key="9">
    <source>
        <dbReference type="ARBA" id="ARBA00022777"/>
    </source>
</evidence>
<keyword evidence="12 13" id="KW-0456">Lyase</keyword>
<keyword evidence="16" id="KW-1185">Reference proteome</keyword>
<proteinExistence type="inferred from homology"/>
<dbReference type="InterPro" id="IPR006156">
    <property type="entry name" value="Dihydroneopterin_aldolase"/>
</dbReference>
<comment type="similarity">
    <text evidence="6">In the N-terminal section; belongs to the DHNA family.</text>
</comment>
<dbReference type="Gene3D" id="3.30.70.560">
    <property type="entry name" value="7,8-Dihydro-6-hydroxymethylpterin-pyrophosphokinase HPPK"/>
    <property type="match status" value="2"/>
</dbReference>
<comment type="pathway">
    <text evidence="4">Cofactor biosynthesis; tetrahydrofolate biosynthesis; 2-amino-4-hydroxy-6-hydroxymethyl-7,8-dihydropteridine diphosphate from 7,8-dihydroneopterin triphosphate: step 4/4.</text>
</comment>
<dbReference type="Pfam" id="PF01288">
    <property type="entry name" value="HPPK"/>
    <property type="match status" value="2"/>
</dbReference>
<dbReference type="CDD" id="cd00483">
    <property type="entry name" value="HPPK"/>
    <property type="match status" value="1"/>
</dbReference>
<comment type="caution">
    <text evidence="15">The sequence shown here is derived from an EMBL/GenBank/DDBJ whole genome shotgun (WGS) entry which is preliminary data.</text>
</comment>
<evidence type="ECO:0000313" key="15">
    <source>
        <dbReference type="EMBL" id="RSX51777.1"/>
    </source>
</evidence>
<evidence type="ECO:0000259" key="14">
    <source>
        <dbReference type="SMART" id="SM00905"/>
    </source>
</evidence>
<keyword evidence="11 13" id="KW-0289">Folate biosynthesis</keyword>
<evidence type="ECO:0000256" key="5">
    <source>
        <dbReference type="ARBA" id="ARBA00005708"/>
    </source>
</evidence>
<dbReference type="InterPro" id="IPR043133">
    <property type="entry name" value="GTP-CH-I_C/QueF"/>
</dbReference>
<sequence length="520" mass="54692">MLDTIRLTGVQAMGTHGVLDYEHERAQPFVVDATLHLDLAAAGRSDDLHDTVDYGRVAKRIVSIIEGEHVDLIERLAALIADAILADNPTVHGVNIAVHKPKAPITVPFADVCVSIERWRKGSSGAVAASAVAAGAADADAAETVDAVGAAGAAVTGTSAEVHHAIIALGGNQGDVAATMRDAVARIDALPGTQVRGISPLYRTAAWGMPEGTPDFLNAVIEVATTLDADRLLAELLAIEAAHGRVRETHWSSRTLDLDIIDFDGTVSENPDLTLPHPRAWQRAFVLAPWADLNPDAVLHGEHGGAVAQLLAEAGDRDDVERIDDAWMTAGAATAATADSANATSANASANTSANAQSQQEEAQFHTAIVSMDSRSTNAETLFRSAIVALEGVPGNQVEGISPLYHVAHFEGPDAMSAVVQLTTRMDARTFIATLGSIERAIGEDLDLDLVDMPGVTCNEPDCRVPWPSARNHASVLAPWLDMDPEARLGKDPVSYLLALAPDAERVGMLSDTWIVGGTL</sequence>
<keyword evidence="10" id="KW-0067">ATP-binding</keyword>
<dbReference type="PANTHER" id="PTHR43071:SF1">
    <property type="entry name" value="2-AMINO-4-HYDROXY-6-HYDROXYMETHYLDIHYDROPTERIDINE PYROPHOSPHOKINASE"/>
    <property type="match status" value="1"/>
</dbReference>
<organism evidence="15 16">
    <name type="scientific">Bifidobacterium goeldii</name>
    <dbReference type="NCBI Taxonomy" id="2306975"/>
    <lineage>
        <taxon>Bacteria</taxon>
        <taxon>Bacillati</taxon>
        <taxon>Actinomycetota</taxon>
        <taxon>Actinomycetes</taxon>
        <taxon>Bifidobacteriales</taxon>
        <taxon>Bifidobacteriaceae</taxon>
        <taxon>Bifidobacterium</taxon>
    </lineage>
</organism>
<dbReference type="GO" id="GO:0016301">
    <property type="term" value="F:kinase activity"/>
    <property type="evidence" value="ECO:0007669"/>
    <property type="project" value="UniProtKB-KW"/>
</dbReference>
<dbReference type="AlphaFoldDB" id="A0A430FG19"/>
<evidence type="ECO:0000256" key="13">
    <source>
        <dbReference type="RuleBase" id="RU362079"/>
    </source>
</evidence>
<gene>
    <name evidence="15" type="ORF">D2E25_1752</name>
</gene>
<dbReference type="NCBIfam" id="TIGR00526">
    <property type="entry name" value="folB_dom"/>
    <property type="match status" value="1"/>
</dbReference>
<evidence type="ECO:0000256" key="11">
    <source>
        <dbReference type="ARBA" id="ARBA00022909"/>
    </source>
</evidence>
<comment type="similarity">
    <text evidence="5 13">Belongs to the DHNA family.</text>
</comment>
<evidence type="ECO:0000256" key="7">
    <source>
        <dbReference type="ARBA" id="ARBA00022679"/>
    </source>
</evidence>
<keyword evidence="8" id="KW-0547">Nucleotide-binding</keyword>
<dbReference type="PANTHER" id="PTHR43071">
    <property type="entry name" value="2-AMINO-4-HYDROXY-6-HYDROXYMETHYLDIHYDROPTERIDINE PYROPHOSPHOKINASE"/>
    <property type="match status" value="1"/>
</dbReference>
<dbReference type="SUPFAM" id="SSF55620">
    <property type="entry name" value="Tetrahydrobiopterin biosynthesis enzymes-like"/>
    <property type="match status" value="1"/>
</dbReference>
<reference evidence="15 16" key="1">
    <citation type="submission" date="2018-09" db="EMBL/GenBank/DDBJ databases">
        <title>Characterization of the phylogenetic diversity of five novel species belonging to the genus Bifidobacterium.</title>
        <authorList>
            <person name="Lugli G.A."/>
            <person name="Duranti S."/>
            <person name="Milani C."/>
        </authorList>
    </citation>
    <scope>NUCLEOTIDE SEQUENCE [LARGE SCALE GENOMIC DNA]</scope>
    <source>
        <strain evidence="15 16">2034B</strain>
    </source>
</reference>
<feature type="domain" description="Dihydroneopterin aldolase/epimerase" evidence="14">
    <location>
        <begin position="5"/>
        <end position="118"/>
    </location>
</feature>
<evidence type="ECO:0000256" key="12">
    <source>
        <dbReference type="ARBA" id="ARBA00023239"/>
    </source>
</evidence>
<comment type="pathway">
    <text evidence="3 13">Cofactor biosynthesis; tetrahydrofolate biosynthesis; 2-amino-4-hydroxy-6-hydroxymethyl-7,8-dihydropteridine diphosphate from 7,8-dihydroneopterin triphosphate: step 3/4.</text>
</comment>
<dbReference type="EMBL" id="QXGL01000006">
    <property type="protein sequence ID" value="RSX51777.1"/>
    <property type="molecule type" value="Genomic_DNA"/>
</dbReference>
<evidence type="ECO:0000256" key="8">
    <source>
        <dbReference type="ARBA" id="ARBA00022741"/>
    </source>
</evidence>
<evidence type="ECO:0000256" key="2">
    <source>
        <dbReference type="ARBA" id="ARBA00001353"/>
    </source>
</evidence>
<dbReference type="Proteomes" id="UP000287533">
    <property type="component" value="Unassembled WGS sequence"/>
</dbReference>